<evidence type="ECO:0000313" key="3">
    <source>
        <dbReference type="EMBL" id="CUU07083.1"/>
    </source>
</evidence>
<dbReference type="Pfam" id="PF10609">
    <property type="entry name" value="ParA"/>
    <property type="match status" value="1"/>
</dbReference>
<dbReference type="PANTHER" id="PTHR43384">
    <property type="entry name" value="SEPTUM SITE-DETERMINING PROTEIN MIND HOMOLOG, CHLOROPLASTIC-RELATED"/>
    <property type="match status" value="1"/>
</dbReference>
<evidence type="ECO:0000256" key="2">
    <source>
        <dbReference type="ARBA" id="ARBA00022840"/>
    </source>
</evidence>
<name>A0A0N7MZQ0_9BACT</name>
<keyword evidence="2" id="KW-0067">ATP-binding</keyword>
<dbReference type="InterPro" id="IPR033875">
    <property type="entry name" value="FlhG"/>
</dbReference>
<gene>
    <name evidence="3" type="ORF">JGI4_01703</name>
</gene>
<accession>A0A0P1L656</accession>
<evidence type="ECO:0000313" key="4">
    <source>
        <dbReference type="Proteomes" id="UP000182011"/>
    </source>
</evidence>
<dbReference type="SUPFAM" id="SSF52540">
    <property type="entry name" value="P-loop containing nucleoside triphosphate hydrolases"/>
    <property type="match status" value="1"/>
</dbReference>
<accession>A0A0N7MZQ0</accession>
<dbReference type="Proteomes" id="UP000182011">
    <property type="component" value="Unassembled WGS sequence"/>
</dbReference>
<accession>A0A0S4N895</accession>
<accession>A0A0P1LQH0</accession>
<keyword evidence="1" id="KW-0547">Nucleotide-binding</keyword>
<dbReference type="GO" id="GO:0051782">
    <property type="term" value="P:negative regulation of cell division"/>
    <property type="evidence" value="ECO:0007669"/>
    <property type="project" value="TreeGrafter"/>
</dbReference>
<dbReference type="GO" id="GO:0009898">
    <property type="term" value="C:cytoplasmic side of plasma membrane"/>
    <property type="evidence" value="ECO:0007669"/>
    <property type="project" value="TreeGrafter"/>
</dbReference>
<accession>A0A0P1MLP0</accession>
<sequence length="283" mass="31144">MIVDQAEKLRSIVSERINQRSRSAHVIAVGSGKGGCGKTNITLNLGLILSKNKKKVLIYDADLNLANMDILLGITPKFRFLDFIRGEVGIEDVLIEIRENLKLIPANSGVVNFPKISGERLIQVINEVLNFEEKFDFILIDTPAGISEEVIKLLGFSDDYILVVTPEPTSVMDAYAVIKIVYYQTGKANAKLIVNNVNGSVDPSDIANRLSLAAEKFLGVRVDYIGSVPTDFVVPKSVMMQKPFVEAFPRSAASIALNKIAMKLLSLNGVKKQNSFFGRLMEL</sequence>
<dbReference type="GO" id="GO:0016887">
    <property type="term" value="F:ATP hydrolysis activity"/>
    <property type="evidence" value="ECO:0007669"/>
    <property type="project" value="TreeGrafter"/>
</dbReference>
<keyword evidence="3" id="KW-0282">Flagellum</keyword>
<accession>A0A0P1MF67</accession>
<accession>A0A0P1P0I4</accession>
<dbReference type="RefSeq" id="WP_075426275.1">
    <property type="nucleotide sequence ID" value="NZ_CZVJ01000011.1"/>
</dbReference>
<dbReference type="GO" id="GO:0005524">
    <property type="term" value="F:ATP binding"/>
    <property type="evidence" value="ECO:0007669"/>
    <property type="project" value="UniProtKB-KW"/>
</dbReference>
<accession>A0A0N7MVU0</accession>
<dbReference type="PIRSF" id="PIRSF003092">
    <property type="entry name" value="MinD"/>
    <property type="match status" value="1"/>
</dbReference>
<dbReference type="Gene3D" id="3.40.50.300">
    <property type="entry name" value="P-loop containing nucleotide triphosphate hydrolases"/>
    <property type="match status" value="1"/>
</dbReference>
<reference evidence="3 4" key="1">
    <citation type="submission" date="2015-11" db="EMBL/GenBank/DDBJ databases">
        <authorList>
            <person name="Zhang Y."/>
            <person name="Guo Z."/>
        </authorList>
    </citation>
    <scope>NUCLEOTIDE SEQUENCE [LARGE SCALE GENOMIC DNA]</scope>
    <source>
        <strain evidence="3">JGI-4</strain>
    </source>
</reference>
<dbReference type="InterPro" id="IPR050625">
    <property type="entry name" value="ParA/MinD_ATPase"/>
</dbReference>
<dbReference type="InterPro" id="IPR025501">
    <property type="entry name" value="MinD_FleN"/>
</dbReference>
<dbReference type="AlphaFoldDB" id="A0A0N7MZQ0"/>
<keyword evidence="3" id="KW-0969">Cilium</keyword>
<evidence type="ECO:0000256" key="1">
    <source>
        <dbReference type="ARBA" id="ARBA00022741"/>
    </source>
</evidence>
<organism evidence="3 4">
    <name type="scientific">Candidatus Kryptonium thompsonii</name>
    <dbReference type="NCBI Taxonomy" id="1633631"/>
    <lineage>
        <taxon>Bacteria</taxon>
        <taxon>Pseudomonadati</taxon>
        <taxon>Candidatus Kryptoniota</taxon>
        <taxon>Candidatus Kryptonium</taxon>
    </lineage>
</organism>
<proteinExistence type="predicted"/>
<dbReference type="InterPro" id="IPR033756">
    <property type="entry name" value="YlxH/NBP35"/>
</dbReference>
<dbReference type="PANTHER" id="PTHR43384:SF4">
    <property type="entry name" value="CELLULOSE BIOSYNTHESIS PROTEIN BCSQ-RELATED"/>
    <property type="match status" value="1"/>
</dbReference>
<accession>A0A0P1LN40</accession>
<dbReference type="STRING" id="1633631.GCA_001442925_01698"/>
<keyword evidence="3" id="KW-0966">Cell projection</keyword>
<dbReference type="InterPro" id="IPR027417">
    <property type="entry name" value="P-loop_NTPase"/>
</dbReference>
<dbReference type="CDD" id="cd02038">
    <property type="entry name" value="FlhG-like"/>
    <property type="match status" value="1"/>
</dbReference>
<dbReference type="GO" id="GO:0005829">
    <property type="term" value="C:cytosol"/>
    <property type="evidence" value="ECO:0007669"/>
    <property type="project" value="TreeGrafter"/>
</dbReference>
<dbReference type="EMBL" id="FAOP01000006">
    <property type="protein sequence ID" value="CUU07083.1"/>
    <property type="molecule type" value="Genomic_DNA"/>
</dbReference>
<protein>
    <submittedName>
        <fullName evidence="3">Flagellar biosynthesis protein FlhG</fullName>
    </submittedName>
</protein>